<proteinExistence type="predicted"/>
<dbReference type="Gene3D" id="1.20.140.10">
    <property type="entry name" value="Butyryl-CoA Dehydrogenase, subunit A, domain 3"/>
    <property type="match status" value="1"/>
</dbReference>
<dbReference type="RefSeq" id="WP_057408968.1">
    <property type="nucleotide sequence ID" value="NZ_LJRC01000107.1"/>
</dbReference>
<dbReference type="InterPro" id="IPR006091">
    <property type="entry name" value="Acyl-CoA_Oxase/DH_mid-dom"/>
</dbReference>
<organism evidence="4 5">
    <name type="scientific">Pseudomonas syringae pv. primulae</name>
    <dbReference type="NCBI Taxonomy" id="251707"/>
    <lineage>
        <taxon>Bacteria</taxon>
        <taxon>Pseudomonadati</taxon>
        <taxon>Pseudomonadota</taxon>
        <taxon>Gammaproteobacteria</taxon>
        <taxon>Pseudomonadales</taxon>
        <taxon>Pseudomonadaceae</taxon>
        <taxon>Pseudomonas</taxon>
    </lineage>
</organism>
<dbReference type="SUPFAM" id="SSF56645">
    <property type="entry name" value="Acyl-CoA dehydrogenase NM domain-like"/>
    <property type="match status" value="1"/>
</dbReference>
<dbReference type="InterPro" id="IPR009100">
    <property type="entry name" value="AcylCoA_DH/oxidase_NM_dom_sf"/>
</dbReference>
<dbReference type="InterPro" id="IPR050741">
    <property type="entry name" value="Acyl-CoA_dehydrogenase"/>
</dbReference>
<dbReference type="PATRIC" id="fig|251707.3.peg.2003"/>
<dbReference type="GO" id="GO:0033539">
    <property type="term" value="P:fatty acid beta-oxidation using acyl-CoA dehydrogenase"/>
    <property type="evidence" value="ECO:0007669"/>
    <property type="project" value="TreeGrafter"/>
</dbReference>
<dbReference type="Gene3D" id="2.40.110.10">
    <property type="entry name" value="Butyryl-CoA Dehydrogenase, subunit A, domain 2"/>
    <property type="match status" value="1"/>
</dbReference>
<dbReference type="Pfam" id="PF02770">
    <property type="entry name" value="Acyl-CoA_dh_M"/>
    <property type="match status" value="1"/>
</dbReference>
<comment type="caution">
    <text evidence="4">The sequence shown here is derived from an EMBL/GenBank/DDBJ whole genome shotgun (WGS) entry which is preliminary data.</text>
</comment>
<dbReference type="Proteomes" id="UP000050562">
    <property type="component" value="Unassembled WGS sequence"/>
</dbReference>
<dbReference type="PANTHER" id="PTHR48083:SF37">
    <property type="entry name" value="DEHYDROGENASE, PUTATIVE-RELATED"/>
    <property type="match status" value="1"/>
</dbReference>
<dbReference type="PANTHER" id="PTHR48083">
    <property type="entry name" value="MEDIUM-CHAIN SPECIFIC ACYL-COA DEHYDROGENASE, MITOCHONDRIAL-RELATED"/>
    <property type="match status" value="1"/>
</dbReference>
<dbReference type="GO" id="GO:0005737">
    <property type="term" value="C:cytoplasm"/>
    <property type="evidence" value="ECO:0007669"/>
    <property type="project" value="TreeGrafter"/>
</dbReference>
<name>A0A0P9Y7E4_9PSED</name>
<accession>A0A0P9Y7E4</accession>
<protein>
    <recommendedName>
        <fullName evidence="3">Acyl-CoA oxidase/dehydrogenase middle domain-containing protein</fullName>
    </recommendedName>
</protein>
<keyword evidence="2" id="KW-0560">Oxidoreductase</keyword>
<dbReference type="SUPFAM" id="SSF47203">
    <property type="entry name" value="Acyl-CoA dehydrogenase C-terminal domain-like"/>
    <property type="match status" value="1"/>
</dbReference>
<evidence type="ECO:0000313" key="4">
    <source>
        <dbReference type="EMBL" id="KPY37997.1"/>
    </source>
</evidence>
<dbReference type="AlphaFoldDB" id="A0A0P9Y7E4"/>
<evidence type="ECO:0000256" key="2">
    <source>
        <dbReference type="ARBA" id="ARBA00023002"/>
    </source>
</evidence>
<dbReference type="EMBL" id="LJRC01000107">
    <property type="protein sequence ID" value="KPY37997.1"/>
    <property type="molecule type" value="Genomic_DNA"/>
</dbReference>
<sequence length="345" mass="36925">MTQALSEFLDWRRHGYADTRALGECLQALVNEGLDRIPLPASGQTLERWQALACVAGHDLGLCKLYEGHTDAMAIMAEVGAPPPEQFSTWGMWAAEPPQARVLLSGEDDSLRLNGRKAWCSGASALSHALITVWDDHQRQQLVAVPLDQPGVTIGTDGWRAVGMGATGSVDVLFEQATGYLVGTPGDYLNRAGFWQGGIGIAACWYGASRSIAQRLLQQPGKRDDPHALAHLGAVDTALHGASSVLQAAAAEIDSTPLGDAQLLARRCRAVVEQCAEQVIQHAGRALGAGPYCKDAHFARLSADLPVFLRQSHAERDLAALGEQVRNHLPAASTWSLLKRAVDHG</sequence>
<dbReference type="InterPro" id="IPR046373">
    <property type="entry name" value="Acyl-CoA_Oxase/DH_mid-dom_sf"/>
</dbReference>
<keyword evidence="1" id="KW-0285">Flavoprotein</keyword>
<gene>
    <name evidence="4" type="ORF">ALO52_01560</name>
</gene>
<evidence type="ECO:0000313" key="5">
    <source>
        <dbReference type="Proteomes" id="UP000050562"/>
    </source>
</evidence>
<evidence type="ECO:0000259" key="3">
    <source>
        <dbReference type="Pfam" id="PF02770"/>
    </source>
</evidence>
<evidence type="ECO:0000256" key="1">
    <source>
        <dbReference type="ARBA" id="ARBA00022630"/>
    </source>
</evidence>
<reference evidence="4 5" key="1">
    <citation type="submission" date="2015-09" db="EMBL/GenBank/DDBJ databases">
        <title>Genome announcement of multiple Pseudomonas syringae strains.</title>
        <authorList>
            <person name="Thakur S."/>
            <person name="Wang P.W."/>
            <person name="Gong Y."/>
            <person name="Weir B.S."/>
            <person name="Guttman D.S."/>
        </authorList>
    </citation>
    <scope>NUCLEOTIDE SEQUENCE [LARGE SCALE GENOMIC DNA]</scope>
    <source>
        <strain evidence="4 5">ICMP3956</strain>
    </source>
</reference>
<feature type="domain" description="Acyl-CoA oxidase/dehydrogenase middle" evidence="3">
    <location>
        <begin position="104"/>
        <end position="176"/>
    </location>
</feature>
<dbReference type="GO" id="GO:0003995">
    <property type="term" value="F:acyl-CoA dehydrogenase activity"/>
    <property type="evidence" value="ECO:0007669"/>
    <property type="project" value="TreeGrafter"/>
</dbReference>
<dbReference type="InterPro" id="IPR036250">
    <property type="entry name" value="AcylCo_DH-like_C"/>
</dbReference>